<dbReference type="EMBL" id="SDGV01000047">
    <property type="protein sequence ID" value="THB60055.1"/>
    <property type="molecule type" value="Genomic_DNA"/>
</dbReference>
<reference evidence="1 2" key="1">
    <citation type="submission" date="2019-01" db="EMBL/GenBank/DDBJ databases">
        <title>Vagococcus silagei sp. nov. isolated from brewer's grain.</title>
        <authorList>
            <person name="Guu J.-R."/>
        </authorList>
    </citation>
    <scope>NUCLEOTIDE SEQUENCE [LARGE SCALE GENOMIC DNA]</scope>
    <source>
        <strain evidence="1 2">2B-2</strain>
    </source>
</reference>
<dbReference type="OrthoDB" id="1650327at2"/>
<name>A0A4S3B650_9ENTE</name>
<dbReference type="InterPro" id="IPR023214">
    <property type="entry name" value="HAD_sf"/>
</dbReference>
<gene>
    <name evidence="1" type="ORF">ESZ54_12395</name>
</gene>
<accession>A0A4S3B650</accession>
<dbReference type="Pfam" id="PF08282">
    <property type="entry name" value="Hydrolase_3"/>
    <property type="match status" value="1"/>
</dbReference>
<protein>
    <submittedName>
        <fullName evidence="1">HAD family phosphatase</fullName>
    </submittedName>
</protein>
<keyword evidence="2" id="KW-1185">Reference proteome</keyword>
<dbReference type="RefSeq" id="WP_136137966.1">
    <property type="nucleotide sequence ID" value="NZ_SDGV01000047.1"/>
</dbReference>
<dbReference type="GO" id="GO:0016791">
    <property type="term" value="F:phosphatase activity"/>
    <property type="evidence" value="ECO:0007669"/>
    <property type="project" value="TreeGrafter"/>
</dbReference>
<dbReference type="PANTHER" id="PTHR10000">
    <property type="entry name" value="PHOSPHOSERINE PHOSPHATASE"/>
    <property type="match status" value="1"/>
</dbReference>
<comment type="caution">
    <text evidence="1">The sequence shown here is derived from an EMBL/GenBank/DDBJ whole genome shotgun (WGS) entry which is preliminary data.</text>
</comment>
<dbReference type="PANTHER" id="PTHR10000:SF53">
    <property type="entry name" value="5-AMINO-6-(5-PHOSPHO-D-RIBITYLAMINO)URACIL PHOSPHATASE YBJI-RELATED"/>
    <property type="match status" value="1"/>
</dbReference>
<organism evidence="1 2">
    <name type="scientific">Vagococcus silagei</name>
    <dbReference type="NCBI Taxonomy" id="2508885"/>
    <lineage>
        <taxon>Bacteria</taxon>
        <taxon>Bacillati</taxon>
        <taxon>Bacillota</taxon>
        <taxon>Bacilli</taxon>
        <taxon>Lactobacillales</taxon>
        <taxon>Enterococcaceae</taxon>
        <taxon>Vagococcus</taxon>
    </lineage>
</organism>
<evidence type="ECO:0000313" key="1">
    <source>
        <dbReference type="EMBL" id="THB60055.1"/>
    </source>
</evidence>
<dbReference type="InterPro" id="IPR036412">
    <property type="entry name" value="HAD-like_sf"/>
</dbReference>
<dbReference type="InterPro" id="IPR006379">
    <property type="entry name" value="HAD-SF_hydro_IIB"/>
</dbReference>
<dbReference type="SUPFAM" id="SSF56784">
    <property type="entry name" value="HAD-like"/>
    <property type="match status" value="1"/>
</dbReference>
<sequence length="251" mass="28070">MNFVFDIDGTICFNGQFLTPEMIAALKSIEAGGHQLYFASARPIRDLWPVIPDFTANYLIGGNGSIISDNEEIQVIDPLSNEEYHAIVSVIEDYDLTYIVDDKFNYASNVTPAHSIYSQLDPDHLARKIALEEIYQPIKVILFNIPAEVFAGVEARLLKIDSELSLKSHLEQRNIDITKEKINKYSTLVLKIGSEDYYAFGNDSNDVEMLSHAQKSFFVNTAEAARELDLTPTRCLESNVAAVVSAIETLI</sequence>
<evidence type="ECO:0000313" key="2">
    <source>
        <dbReference type="Proteomes" id="UP000310506"/>
    </source>
</evidence>
<dbReference type="AlphaFoldDB" id="A0A4S3B650"/>
<dbReference type="Proteomes" id="UP000310506">
    <property type="component" value="Unassembled WGS sequence"/>
</dbReference>
<dbReference type="GO" id="GO:0000287">
    <property type="term" value="F:magnesium ion binding"/>
    <property type="evidence" value="ECO:0007669"/>
    <property type="project" value="TreeGrafter"/>
</dbReference>
<dbReference type="Gene3D" id="3.40.50.1000">
    <property type="entry name" value="HAD superfamily/HAD-like"/>
    <property type="match status" value="1"/>
</dbReference>
<dbReference type="Gene3D" id="3.30.1240.10">
    <property type="match status" value="1"/>
</dbReference>
<proteinExistence type="predicted"/>
<dbReference type="GO" id="GO:0005829">
    <property type="term" value="C:cytosol"/>
    <property type="evidence" value="ECO:0007669"/>
    <property type="project" value="TreeGrafter"/>
</dbReference>
<dbReference type="NCBIfam" id="TIGR01484">
    <property type="entry name" value="HAD-SF-IIB"/>
    <property type="match status" value="1"/>
</dbReference>